<protein>
    <submittedName>
        <fullName evidence="1">Uncharacterized protein</fullName>
    </submittedName>
</protein>
<reference evidence="1 2" key="1">
    <citation type="journal article" date="2023" name="Life. Sci Alliance">
        <title>Evolutionary insights into 3D genome organization and epigenetic landscape of Vigna mungo.</title>
        <authorList>
            <person name="Junaid A."/>
            <person name="Singh B."/>
            <person name="Bhatia S."/>
        </authorList>
    </citation>
    <scope>NUCLEOTIDE SEQUENCE [LARGE SCALE GENOMIC DNA]</scope>
    <source>
        <strain evidence="1">Urdbean</strain>
    </source>
</reference>
<sequence>MLDLELLHTRLAIEIVEDDSDEDQSLIELAGEILEESFVADIMLERLEISGSALFLGAILEGVLTAEDVEATDLVLVGTVGPADNLDGSVGLGTMHREPPTTDVFVTELTLAPIIRFALSLSALTCRLPRDSLLEEVVELKLGFGSTFDCLKIDESLLVAAGCGSCGKIGLFFFVVFPNPCVPELRFLEPGGAFILLRETMPTFLEES</sequence>
<name>A0AAQ3NAP4_VIGMU</name>
<proteinExistence type="predicted"/>
<dbReference type="AlphaFoldDB" id="A0AAQ3NAP4"/>
<dbReference type="Proteomes" id="UP001374535">
    <property type="component" value="Chromosome 6"/>
</dbReference>
<accession>A0AAQ3NAP4</accession>
<gene>
    <name evidence="1" type="ORF">V8G54_019583</name>
</gene>
<evidence type="ECO:0000313" key="2">
    <source>
        <dbReference type="Proteomes" id="UP001374535"/>
    </source>
</evidence>
<dbReference type="EMBL" id="CP144695">
    <property type="protein sequence ID" value="WVZ06237.1"/>
    <property type="molecule type" value="Genomic_DNA"/>
</dbReference>
<organism evidence="1 2">
    <name type="scientific">Vigna mungo</name>
    <name type="common">Black gram</name>
    <name type="synonym">Phaseolus mungo</name>
    <dbReference type="NCBI Taxonomy" id="3915"/>
    <lineage>
        <taxon>Eukaryota</taxon>
        <taxon>Viridiplantae</taxon>
        <taxon>Streptophyta</taxon>
        <taxon>Embryophyta</taxon>
        <taxon>Tracheophyta</taxon>
        <taxon>Spermatophyta</taxon>
        <taxon>Magnoliopsida</taxon>
        <taxon>eudicotyledons</taxon>
        <taxon>Gunneridae</taxon>
        <taxon>Pentapetalae</taxon>
        <taxon>rosids</taxon>
        <taxon>fabids</taxon>
        <taxon>Fabales</taxon>
        <taxon>Fabaceae</taxon>
        <taxon>Papilionoideae</taxon>
        <taxon>50 kb inversion clade</taxon>
        <taxon>NPAAA clade</taxon>
        <taxon>indigoferoid/millettioid clade</taxon>
        <taxon>Phaseoleae</taxon>
        <taxon>Vigna</taxon>
    </lineage>
</organism>
<keyword evidence="2" id="KW-1185">Reference proteome</keyword>
<evidence type="ECO:0000313" key="1">
    <source>
        <dbReference type="EMBL" id="WVZ06237.1"/>
    </source>
</evidence>